<keyword evidence="3" id="KW-0804">Transcription</keyword>
<dbReference type="GO" id="GO:0016301">
    <property type="term" value="F:kinase activity"/>
    <property type="evidence" value="ECO:0007669"/>
    <property type="project" value="UniProtKB-KW"/>
</dbReference>
<dbReference type="GO" id="GO:0005829">
    <property type="term" value="C:cytosol"/>
    <property type="evidence" value="ECO:0007669"/>
    <property type="project" value="TreeGrafter"/>
</dbReference>
<dbReference type="STRING" id="489703.SAMN04488038_11726"/>
<dbReference type="InterPro" id="IPR000595">
    <property type="entry name" value="cNMP-bd_dom"/>
</dbReference>
<evidence type="ECO:0000256" key="2">
    <source>
        <dbReference type="ARBA" id="ARBA00023125"/>
    </source>
</evidence>
<proteinExistence type="predicted"/>
<evidence type="ECO:0000313" key="6">
    <source>
        <dbReference type="Proteomes" id="UP000199233"/>
    </source>
</evidence>
<protein>
    <submittedName>
        <fullName evidence="5">cAMP-binding domain of CRP or a regulatory subunit of cAMP-dependent protein kinases</fullName>
    </submittedName>
</protein>
<dbReference type="EMBL" id="FOFS01000017">
    <property type="protein sequence ID" value="SER14226.1"/>
    <property type="molecule type" value="Genomic_DNA"/>
</dbReference>
<dbReference type="PANTHER" id="PTHR24567">
    <property type="entry name" value="CRP FAMILY TRANSCRIPTIONAL REGULATORY PROTEIN"/>
    <property type="match status" value="1"/>
</dbReference>
<dbReference type="CDD" id="cd00038">
    <property type="entry name" value="CAP_ED"/>
    <property type="match status" value="1"/>
</dbReference>
<accession>A0A1H9LS14</accession>
<dbReference type="GO" id="GO:0003677">
    <property type="term" value="F:DNA binding"/>
    <property type="evidence" value="ECO:0007669"/>
    <property type="project" value="UniProtKB-KW"/>
</dbReference>
<name>A0A1H9LS14_9GAMM</name>
<reference evidence="5 6" key="1">
    <citation type="submission" date="2016-10" db="EMBL/GenBank/DDBJ databases">
        <authorList>
            <person name="de Groot N.N."/>
        </authorList>
    </citation>
    <scope>NUCLEOTIDE SEQUENCE [LARGE SCALE GENOMIC DNA]</scope>
    <source>
        <strain evidence="5 6">DSM 25927</strain>
    </source>
</reference>
<evidence type="ECO:0000313" key="5">
    <source>
        <dbReference type="EMBL" id="SER14226.1"/>
    </source>
</evidence>
<dbReference type="Gene3D" id="2.60.120.10">
    <property type="entry name" value="Jelly Rolls"/>
    <property type="match status" value="1"/>
</dbReference>
<organism evidence="5 6">
    <name type="scientific">Solimonas aquatica</name>
    <dbReference type="NCBI Taxonomy" id="489703"/>
    <lineage>
        <taxon>Bacteria</taxon>
        <taxon>Pseudomonadati</taxon>
        <taxon>Pseudomonadota</taxon>
        <taxon>Gammaproteobacteria</taxon>
        <taxon>Nevskiales</taxon>
        <taxon>Nevskiaceae</taxon>
        <taxon>Solimonas</taxon>
    </lineage>
</organism>
<keyword evidence="6" id="KW-1185">Reference proteome</keyword>
<evidence type="ECO:0000256" key="1">
    <source>
        <dbReference type="ARBA" id="ARBA00023015"/>
    </source>
</evidence>
<dbReference type="SUPFAM" id="SSF46785">
    <property type="entry name" value="Winged helix' DNA-binding domain"/>
    <property type="match status" value="1"/>
</dbReference>
<dbReference type="InterPro" id="IPR014710">
    <property type="entry name" value="RmlC-like_jellyroll"/>
</dbReference>
<keyword evidence="2" id="KW-0238">DNA-binding</keyword>
<dbReference type="Gene3D" id="1.10.10.10">
    <property type="entry name" value="Winged helix-like DNA-binding domain superfamily/Winged helix DNA-binding domain"/>
    <property type="match status" value="1"/>
</dbReference>
<dbReference type="PANTHER" id="PTHR24567:SF68">
    <property type="entry name" value="DNA-BINDING TRANSCRIPTIONAL DUAL REGULATOR CRP"/>
    <property type="match status" value="1"/>
</dbReference>
<dbReference type="InterPro" id="IPR012318">
    <property type="entry name" value="HTH_CRP"/>
</dbReference>
<evidence type="ECO:0000256" key="3">
    <source>
        <dbReference type="ARBA" id="ARBA00023163"/>
    </source>
</evidence>
<dbReference type="InterPro" id="IPR036388">
    <property type="entry name" value="WH-like_DNA-bd_sf"/>
</dbReference>
<gene>
    <name evidence="5" type="ORF">SAMN04488038_11726</name>
</gene>
<dbReference type="InterPro" id="IPR050397">
    <property type="entry name" value="Env_Response_Regulators"/>
</dbReference>
<dbReference type="InterPro" id="IPR036390">
    <property type="entry name" value="WH_DNA-bd_sf"/>
</dbReference>
<keyword evidence="1" id="KW-0805">Transcription regulation</keyword>
<keyword evidence="5" id="KW-0418">Kinase</keyword>
<feature type="domain" description="Cyclic nucleotide-binding" evidence="4">
    <location>
        <begin position="16"/>
        <end position="119"/>
    </location>
</feature>
<dbReference type="SUPFAM" id="SSF51206">
    <property type="entry name" value="cAMP-binding domain-like"/>
    <property type="match status" value="1"/>
</dbReference>
<evidence type="ECO:0000259" key="4">
    <source>
        <dbReference type="PROSITE" id="PS50042"/>
    </source>
</evidence>
<dbReference type="InterPro" id="IPR018490">
    <property type="entry name" value="cNMP-bd_dom_sf"/>
</dbReference>
<keyword evidence="5" id="KW-0808">Transferase</keyword>
<dbReference type="AlphaFoldDB" id="A0A1H9LS14"/>
<dbReference type="PROSITE" id="PS50042">
    <property type="entry name" value="CNMP_BINDING_3"/>
    <property type="match status" value="1"/>
</dbReference>
<dbReference type="GO" id="GO:0003700">
    <property type="term" value="F:DNA-binding transcription factor activity"/>
    <property type="evidence" value="ECO:0007669"/>
    <property type="project" value="TreeGrafter"/>
</dbReference>
<dbReference type="Pfam" id="PF13545">
    <property type="entry name" value="HTH_Crp_2"/>
    <property type="match status" value="1"/>
</dbReference>
<sequence length="230" mass="25956">MRADPQIARAMSAHGWFHELAPAHQAHVLARVRLQHFAAGEVLAHRKAPTEDWIGVHTGLVKLAVYNAAGDSCTFSGVPAGGWFGEGSVLKRELRRYDVIALRASDAIFLPVDDFHFLLDHSLPFSGFVIRQLNERMGEFIAAIQNQRLLSVEGQVAAALSQLFNPQLYPFTAQRLELSQEELGLLTGLSRQRVNRALRELERLQLLRLAYNRIEVLDLERLRAYAQRQI</sequence>
<dbReference type="Pfam" id="PF00027">
    <property type="entry name" value="cNMP_binding"/>
    <property type="match status" value="1"/>
</dbReference>
<dbReference type="Proteomes" id="UP000199233">
    <property type="component" value="Unassembled WGS sequence"/>
</dbReference>